<dbReference type="PANTHER" id="PTHR46825:SF7">
    <property type="entry name" value="D-ALANYL-D-ALANINE CARBOXYPEPTIDASE"/>
    <property type="match status" value="1"/>
</dbReference>
<comment type="caution">
    <text evidence="3">The sequence shown here is derived from an EMBL/GenBank/DDBJ whole genome shotgun (WGS) entry which is preliminary data.</text>
</comment>
<evidence type="ECO:0000313" key="3">
    <source>
        <dbReference type="EMBL" id="OLZ47904.1"/>
    </source>
</evidence>
<dbReference type="SUPFAM" id="SSF56601">
    <property type="entry name" value="beta-lactamase/transpeptidase-like"/>
    <property type="match status" value="1"/>
</dbReference>
<name>A0A1R0KMM9_9PSEU</name>
<protein>
    <submittedName>
        <fullName evidence="3">Alkaline D-peptidase</fullName>
    </submittedName>
</protein>
<dbReference type="Gene3D" id="3.40.710.10">
    <property type="entry name" value="DD-peptidase/beta-lactamase superfamily"/>
    <property type="match status" value="1"/>
</dbReference>
<accession>A0A1R0KMM9</accession>
<feature type="signal peptide" evidence="1">
    <location>
        <begin position="1"/>
        <end position="36"/>
    </location>
</feature>
<organism evidence="3 4">
    <name type="scientific">Amycolatopsis coloradensis</name>
    <dbReference type="NCBI Taxonomy" id="76021"/>
    <lineage>
        <taxon>Bacteria</taxon>
        <taxon>Bacillati</taxon>
        <taxon>Actinomycetota</taxon>
        <taxon>Actinomycetes</taxon>
        <taxon>Pseudonocardiales</taxon>
        <taxon>Pseudonocardiaceae</taxon>
        <taxon>Amycolatopsis</taxon>
    </lineage>
</organism>
<dbReference type="Proteomes" id="UP000187486">
    <property type="component" value="Unassembled WGS sequence"/>
</dbReference>
<dbReference type="STRING" id="76021.BS329_25545"/>
<evidence type="ECO:0000313" key="4">
    <source>
        <dbReference type="Proteomes" id="UP000187486"/>
    </source>
</evidence>
<dbReference type="EMBL" id="MQUQ01000015">
    <property type="protein sequence ID" value="OLZ47904.1"/>
    <property type="molecule type" value="Genomic_DNA"/>
</dbReference>
<dbReference type="InterPro" id="IPR050491">
    <property type="entry name" value="AmpC-like"/>
</dbReference>
<keyword evidence="1" id="KW-0732">Signal</keyword>
<proteinExistence type="predicted"/>
<dbReference type="InterPro" id="IPR012338">
    <property type="entry name" value="Beta-lactam/transpept-like"/>
</dbReference>
<dbReference type="InterPro" id="IPR001466">
    <property type="entry name" value="Beta-lactam-related"/>
</dbReference>
<dbReference type="PANTHER" id="PTHR46825">
    <property type="entry name" value="D-ALANYL-D-ALANINE-CARBOXYPEPTIDASE/ENDOPEPTIDASE AMPH"/>
    <property type="match status" value="1"/>
</dbReference>
<dbReference type="OrthoDB" id="503788at2"/>
<keyword evidence="4" id="KW-1185">Reference proteome</keyword>
<dbReference type="RefSeq" id="WP_076164397.1">
    <property type="nucleotide sequence ID" value="NZ_JBEZVB010000003.1"/>
</dbReference>
<feature type="domain" description="Beta-lactamase-related" evidence="2">
    <location>
        <begin position="44"/>
        <end position="368"/>
    </location>
</feature>
<dbReference type="AlphaFoldDB" id="A0A1R0KMM9"/>
<gene>
    <name evidence="3" type="ORF">BS329_25545</name>
</gene>
<evidence type="ECO:0000256" key="1">
    <source>
        <dbReference type="SAM" id="SignalP"/>
    </source>
</evidence>
<sequence length="397" mass="43283">MTKSLRGTKNRIFQRAGVTALAATLLAGVAVPTASAAGRDRPELRQAVREFVDAGFAGMQLRVRDERGEWTGSAGVRELGGTAKPPTDGHFRVGSTTKNFTATLTMQQVADGKIGLDTPIAGFLPQFGFDKRITVRMLLQHTSGLFNHTGEYFPDGTVVPGIPWSGPEWVAKRFHTYQPEELVRLSLSKPPRFEPGAGWSYSNTNSVVLRLLVEKLSGRPFADELDRRILRPLKLRDTLSPGSWSGMPKPYAHAYYPYQDAGQWKTIDVTHQNPSWASAAGDMISTTKDLQTYFSALQSGKLLPAWLLTEMRKTHPLSESLYGFYGLGQFTQDLGPGCPGTILNHNGSNNGYAALMYSTPDGGKTLTASITAGDVVDAAQKFPAELNKLLKTVFCGK</sequence>
<reference evidence="3 4" key="1">
    <citation type="submission" date="2016-01" db="EMBL/GenBank/DDBJ databases">
        <title>Amycolatopsis coloradensis genome sequencing and assembly.</title>
        <authorList>
            <person name="Mayilraj S."/>
        </authorList>
    </citation>
    <scope>NUCLEOTIDE SEQUENCE [LARGE SCALE GENOMIC DNA]</scope>
    <source>
        <strain evidence="3 4">DSM 44225</strain>
    </source>
</reference>
<evidence type="ECO:0000259" key="2">
    <source>
        <dbReference type="Pfam" id="PF00144"/>
    </source>
</evidence>
<dbReference type="Pfam" id="PF00144">
    <property type="entry name" value="Beta-lactamase"/>
    <property type="match status" value="1"/>
</dbReference>
<feature type="chain" id="PRO_5010375817" evidence="1">
    <location>
        <begin position="37"/>
        <end position="397"/>
    </location>
</feature>